<evidence type="ECO:0000256" key="9">
    <source>
        <dbReference type="RuleBase" id="RU003662"/>
    </source>
</evidence>
<reference evidence="10 11" key="1">
    <citation type="journal article" date="2019" name="Int. J. Syst. Evol. Microbiol.">
        <title>The Global Catalogue of Microorganisms (GCM) 10K type strain sequencing project: providing services to taxonomists for standard genome sequencing and annotation.</title>
        <authorList>
            <consortium name="The Broad Institute Genomics Platform"/>
            <consortium name="The Broad Institute Genome Sequencing Center for Infectious Disease"/>
            <person name="Wu L."/>
            <person name="Ma J."/>
        </authorList>
    </citation>
    <scope>NUCLEOTIDE SEQUENCE [LARGE SCALE GENOMIC DNA]</scope>
    <source>
        <strain evidence="10 11">JCM 14588</strain>
    </source>
</reference>
<comment type="function">
    <text evidence="8">The alpha subunit is responsible for the aldol cleavage of indoleglycerol phosphate to indole and glyceraldehyde 3-phosphate.</text>
</comment>
<evidence type="ECO:0000313" key="10">
    <source>
        <dbReference type="EMBL" id="GAA1549379.1"/>
    </source>
</evidence>
<keyword evidence="4 8" id="KW-0822">Tryptophan biosynthesis</keyword>
<evidence type="ECO:0000256" key="8">
    <source>
        <dbReference type="HAMAP-Rule" id="MF_00131"/>
    </source>
</evidence>
<comment type="similarity">
    <text evidence="8 9">Belongs to the TrpA family.</text>
</comment>
<sequence length="264" mass="28540">MRHDDLGLLLREKLREKPLLLMTHLIVGYPSLEDNWSMLEEMARAGVDVVELQMPFSEPIADGPLFVLANHSAIAAGVTWRDYFSLAYRASSELGLNILFMGYYNSVFKMGINDFCQNLSDANMQGFIIPDLPIEESKEICDVSSGRGISMIPIMAPGGSDSRLSTIGQSAASFVYCAARAGVTGRPTDVASDDVAEFIVRCRLATSALLGLGFGISTSQDVRALHGVVDMAIVGTAGLKAWQTGGVNGYRYLLSSLVQATEME</sequence>
<gene>
    <name evidence="10" type="primary">trpA_2</name>
    <name evidence="8" type="synonym">trpA</name>
    <name evidence="10" type="ORF">GCM10009762_23070</name>
</gene>
<organism evidence="10 11">
    <name type="scientific">Dermacoccus barathri</name>
    <dbReference type="NCBI Taxonomy" id="322601"/>
    <lineage>
        <taxon>Bacteria</taxon>
        <taxon>Bacillati</taxon>
        <taxon>Actinomycetota</taxon>
        <taxon>Actinomycetes</taxon>
        <taxon>Micrococcales</taxon>
        <taxon>Dermacoccaceae</taxon>
        <taxon>Dermacoccus</taxon>
    </lineage>
</organism>
<comment type="caution">
    <text evidence="10">The sequence shown here is derived from an EMBL/GenBank/DDBJ whole genome shotgun (WGS) entry which is preliminary data.</text>
</comment>
<dbReference type="PROSITE" id="PS00167">
    <property type="entry name" value="TRP_SYNTHASE_ALPHA"/>
    <property type="match status" value="1"/>
</dbReference>
<proteinExistence type="inferred from homology"/>
<dbReference type="Gene3D" id="3.20.20.70">
    <property type="entry name" value="Aldolase class I"/>
    <property type="match status" value="1"/>
</dbReference>
<dbReference type="Pfam" id="PF00290">
    <property type="entry name" value="Trp_syntA"/>
    <property type="match status" value="1"/>
</dbReference>
<evidence type="ECO:0000256" key="7">
    <source>
        <dbReference type="ARBA" id="ARBA00049047"/>
    </source>
</evidence>
<dbReference type="CDD" id="cd04724">
    <property type="entry name" value="Tryptophan_synthase_alpha"/>
    <property type="match status" value="1"/>
</dbReference>
<dbReference type="PANTHER" id="PTHR43406">
    <property type="entry name" value="TRYPTOPHAN SYNTHASE, ALPHA CHAIN"/>
    <property type="match status" value="1"/>
</dbReference>
<dbReference type="EC" id="4.2.1.20" evidence="8"/>
<dbReference type="RefSeq" id="WP_346030673.1">
    <property type="nucleotide sequence ID" value="NZ_BAAANV010000049.1"/>
</dbReference>
<evidence type="ECO:0000256" key="3">
    <source>
        <dbReference type="ARBA" id="ARBA00022605"/>
    </source>
</evidence>
<evidence type="ECO:0000256" key="5">
    <source>
        <dbReference type="ARBA" id="ARBA00023141"/>
    </source>
</evidence>
<evidence type="ECO:0000313" key="11">
    <source>
        <dbReference type="Proteomes" id="UP001501288"/>
    </source>
</evidence>
<keyword evidence="3 8" id="KW-0028">Amino-acid biosynthesis</keyword>
<protein>
    <recommendedName>
        <fullName evidence="8">Tryptophan synthase alpha chain</fullName>
        <ecNumber evidence="8">4.2.1.20</ecNumber>
    </recommendedName>
</protein>
<dbReference type="SUPFAM" id="SSF51366">
    <property type="entry name" value="Ribulose-phoshate binding barrel"/>
    <property type="match status" value="1"/>
</dbReference>
<keyword evidence="11" id="KW-1185">Reference proteome</keyword>
<evidence type="ECO:0000256" key="6">
    <source>
        <dbReference type="ARBA" id="ARBA00023239"/>
    </source>
</evidence>
<comment type="subunit">
    <text evidence="2 8">Tetramer of two alpha and two beta chains.</text>
</comment>
<evidence type="ECO:0000256" key="2">
    <source>
        <dbReference type="ARBA" id="ARBA00011270"/>
    </source>
</evidence>
<dbReference type="InterPro" id="IPR002028">
    <property type="entry name" value="Trp_synthase_suA"/>
</dbReference>
<dbReference type="EMBL" id="BAAANV010000049">
    <property type="protein sequence ID" value="GAA1549379.1"/>
    <property type="molecule type" value="Genomic_DNA"/>
</dbReference>
<dbReference type="InterPro" id="IPR011060">
    <property type="entry name" value="RibuloseP-bd_barrel"/>
</dbReference>
<feature type="active site" description="Proton acceptor" evidence="8">
    <location>
        <position position="62"/>
    </location>
</feature>
<dbReference type="InterPro" id="IPR018204">
    <property type="entry name" value="Trp_synthase_alpha_AS"/>
</dbReference>
<accession>A0ABN2BZ17</accession>
<name>A0ABN2BZ17_9MICO</name>
<dbReference type="InterPro" id="IPR013785">
    <property type="entry name" value="Aldolase_TIM"/>
</dbReference>
<dbReference type="PANTHER" id="PTHR43406:SF1">
    <property type="entry name" value="TRYPTOPHAN SYNTHASE ALPHA CHAIN, CHLOROPLASTIC"/>
    <property type="match status" value="1"/>
</dbReference>
<keyword evidence="5 8" id="KW-0057">Aromatic amino acid biosynthesis</keyword>
<evidence type="ECO:0000256" key="1">
    <source>
        <dbReference type="ARBA" id="ARBA00004733"/>
    </source>
</evidence>
<comment type="pathway">
    <text evidence="1 8">Amino-acid biosynthesis; L-tryptophan biosynthesis; L-tryptophan from chorismate: step 5/5.</text>
</comment>
<dbReference type="Proteomes" id="UP001501288">
    <property type="component" value="Unassembled WGS sequence"/>
</dbReference>
<keyword evidence="6 8" id="KW-0456">Lyase</keyword>
<dbReference type="NCBIfam" id="TIGR00262">
    <property type="entry name" value="trpA"/>
    <property type="match status" value="1"/>
</dbReference>
<dbReference type="HAMAP" id="MF_00131">
    <property type="entry name" value="Trp_synth_alpha"/>
    <property type="match status" value="1"/>
</dbReference>
<evidence type="ECO:0000256" key="4">
    <source>
        <dbReference type="ARBA" id="ARBA00022822"/>
    </source>
</evidence>
<comment type="catalytic activity">
    <reaction evidence="7 8">
        <text>(1S,2R)-1-C-(indol-3-yl)glycerol 3-phosphate + L-serine = D-glyceraldehyde 3-phosphate + L-tryptophan + H2O</text>
        <dbReference type="Rhea" id="RHEA:10532"/>
        <dbReference type="ChEBI" id="CHEBI:15377"/>
        <dbReference type="ChEBI" id="CHEBI:33384"/>
        <dbReference type="ChEBI" id="CHEBI:57912"/>
        <dbReference type="ChEBI" id="CHEBI:58866"/>
        <dbReference type="ChEBI" id="CHEBI:59776"/>
        <dbReference type="EC" id="4.2.1.20"/>
    </reaction>
</comment>
<feature type="active site" description="Proton acceptor" evidence="8">
    <location>
        <position position="51"/>
    </location>
</feature>